<gene>
    <name evidence="4" type="ORF">G4D63_07430</name>
</gene>
<feature type="domain" description="PNPLA" evidence="3">
    <location>
        <begin position="5"/>
        <end position="196"/>
    </location>
</feature>
<dbReference type="PROSITE" id="PS51635">
    <property type="entry name" value="PNPLA"/>
    <property type="match status" value="1"/>
</dbReference>
<feature type="short sequence motif" description="DGA/G" evidence="2">
    <location>
        <begin position="183"/>
        <end position="185"/>
    </location>
</feature>
<keyword evidence="2" id="KW-0442">Lipid degradation</keyword>
<accession>A0A6M0Q5E2</accession>
<dbReference type="AlphaFoldDB" id="A0A6M0Q5E2"/>
<sequence>MKIDGVFSGGGIKGYALIGAIQAIEDRGHTFVRMAGTSAGSILAAFLAVGYRGTEIQELMEEVDLQKFMDPRNTWFPEAFTKWILLYWRLGLYKGEELEKWIEDKLLAKNVRVFSDLPPERLRIVASDITNGRMIVFPDDLSRYGYEPGDFPIAKALRMSAGIPYFFEPVKLGKKKDSPFIVDGALLSNFPLWLFQETRNENKRPLLGIQLSPHVNKREKNQIKNSIDLFKALFETMMDAHDLRYVSRSVEQNIIFIPVNQTYAREFSLNIEQKTELIQAGYKKAEVFLKNWSY</sequence>
<dbReference type="InterPro" id="IPR052580">
    <property type="entry name" value="Lipid_Hydrolase"/>
</dbReference>
<feature type="active site" description="Nucleophile" evidence="2">
    <location>
        <position position="38"/>
    </location>
</feature>
<keyword evidence="5" id="KW-1185">Reference proteome</keyword>
<dbReference type="InterPro" id="IPR002641">
    <property type="entry name" value="PNPLA_dom"/>
</dbReference>
<dbReference type="InterPro" id="IPR016035">
    <property type="entry name" value="Acyl_Trfase/lysoPLipase"/>
</dbReference>
<dbReference type="GO" id="GO:0016042">
    <property type="term" value="P:lipid catabolic process"/>
    <property type="evidence" value="ECO:0007669"/>
    <property type="project" value="UniProtKB-UniRule"/>
</dbReference>
<dbReference type="CDD" id="cd07207">
    <property type="entry name" value="Pat_ExoU_VipD_like"/>
    <property type="match status" value="1"/>
</dbReference>
<evidence type="ECO:0000313" key="5">
    <source>
        <dbReference type="Proteomes" id="UP000481043"/>
    </source>
</evidence>
<dbReference type="PANTHER" id="PTHR46394:SF1">
    <property type="entry name" value="PNPLA DOMAIN-CONTAINING PROTEIN"/>
    <property type="match status" value="1"/>
</dbReference>
<dbReference type="SUPFAM" id="SSF52151">
    <property type="entry name" value="FabD/lysophospholipase-like"/>
    <property type="match status" value="1"/>
</dbReference>
<dbReference type="GO" id="GO:0016787">
    <property type="term" value="F:hydrolase activity"/>
    <property type="evidence" value="ECO:0007669"/>
    <property type="project" value="UniProtKB-UniRule"/>
</dbReference>
<feature type="short sequence motif" description="GXSXG" evidence="2">
    <location>
        <begin position="36"/>
        <end position="40"/>
    </location>
</feature>
<dbReference type="RefSeq" id="WP_163179015.1">
    <property type="nucleotide sequence ID" value="NZ_JAAIWM010000002.1"/>
</dbReference>
<proteinExistence type="predicted"/>
<evidence type="ECO:0000256" key="1">
    <source>
        <dbReference type="ARBA" id="ARBA00023098"/>
    </source>
</evidence>
<feature type="short sequence motif" description="GXGXXG" evidence="2">
    <location>
        <begin position="9"/>
        <end position="14"/>
    </location>
</feature>
<evidence type="ECO:0000259" key="3">
    <source>
        <dbReference type="PROSITE" id="PS51635"/>
    </source>
</evidence>
<keyword evidence="1 2" id="KW-0443">Lipid metabolism</keyword>
<name>A0A6M0Q5E2_9BACI</name>
<dbReference type="Pfam" id="PF01734">
    <property type="entry name" value="Patatin"/>
    <property type="match status" value="1"/>
</dbReference>
<evidence type="ECO:0000313" key="4">
    <source>
        <dbReference type="EMBL" id="NEY71575.1"/>
    </source>
</evidence>
<dbReference type="Proteomes" id="UP000481043">
    <property type="component" value="Unassembled WGS sequence"/>
</dbReference>
<protein>
    <submittedName>
        <fullName evidence="4">Patatin-like phospholipase family protein</fullName>
    </submittedName>
</protein>
<organism evidence="4 5">
    <name type="scientific">Bacillus mesophilus</name>
    <dbReference type="NCBI Taxonomy" id="1808955"/>
    <lineage>
        <taxon>Bacteria</taxon>
        <taxon>Bacillati</taxon>
        <taxon>Bacillota</taxon>
        <taxon>Bacilli</taxon>
        <taxon>Bacillales</taxon>
        <taxon>Bacillaceae</taxon>
        <taxon>Bacillus</taxon>
    </lineage>
</organism>
<keyword evidence="2" id="KW-0378">Hydrolase</keyword>
<evidence type="ECO:0000256" key="2">
    <source>
        <dbReference type="PROSITE-ProRule" id="PRU01161"/>
    </source>
</evidence>
<dbReference type="PANTHER" id="PTHR46394">
    <property type="entry name" value="ANNEXIN"/>
    <property type="match status" value="1"/>
</dbReference>
<dbReference type="Gene3D" id="3.40.1090.10">
    <property type="entry name" value="Cytosolic phospholipase A2 catalytic domain"/>
    <property type="match status" value="2"/>
</dbReference>
<comment type="caution">
    <text evidence="4">The sequence shown here is derived from an EMBL/GenBank/DDBJ whole genome shotgun (WGS) entry which is preliminary data.</text>
</comment>
<dbReference type="EMBL" id="JAAIWM010000002">
    <property type="protein sequence ID" value="NEY71575.1"/>
    <property type="molecule type" value="Genomic_DNA"/>
</dbReference>
<reference evidence="4 5" key="1">
    <citation type="submission" date="2020-02" db="EMBL/GenBank/DDBJ databases">
        <title>Bacillus aquiflavi sp. nov., isolated from yellow water of strong flavor Chinese baijiu in Yibin region of China.</title>
        <authorList>
            <person name="Xie J."/>
        </authorList>
    </citation>
    <scope>NUCLEOTIDE SEQUENCE [LARGE SCALE GENOMIC DNA]</scope>
    <source>
        <strain evidence="4 5">SA4</strain>
    </source>
</reference>
<feature type="active site" description="Proton acceptor" evidence="2">
    <location>
        <position position="183"/>
    </location>
</feature>